<dbReference type="Proteomes" id="UP000800200">
    <property type="component" value="Unassembled WGS sequence"/>
</dbReference>
<feature type="region of interest" description="Disordered" evidence="1">
    <location>
        <begin position="747"/>
        <end position="786"/>
    </location>
</feature>
<feature type="domain" description="XPG-I" evidence="2">
    <location>
        <begin position="120"/>
        <end position="196"/>
    </location>
</feature>
<feature type="compositionally biased region" description="Polar residues" evidence="1">
    <location>
        <begin position="677"/>
        <end position="705"/>
    </location>
</feature>
<dbReference type="SUPFAM" id="SSF47807">
    <property type="entry name" value="5' to 3' exonuclease, C-terminal subdomain"/>
    <property type="match status" value="1"/>
</dbReference>
<dbReference type="PRINTS" id="PR00853">
    <property type="entry name" value="XPGRADSUPER"/>
</dbReference>
<dbReference type="SUPFAM" id="SSF88723">
    <property type="entry name" value="PIN domain-like"/>
    <property type="match status" value="1"/>
</dbReference>
<feature type="compositionally biased region" description="Polar residues" evidence="1">
    <location>
        <begin position="596"/>
        <end position="606"/>
    </location>
</feature>
<dbReference type="OrthoDB" id="2959108at2759"/>
<feature type="compositionally biased region" description="Basic and acidic residues" evidence="1">
    <location>
        <begin position="544"/>
        <end position="553"/>
    </location>
</feature>
<keyword evidence="4" id="KW-1185">Reference proteome</keyword>
<evidence type="ECO:0000256" key="1">
    <source>
        <dbReference type="SAM" id="MobiDB-lite"/>
    </source>
</evidence>
<dbReference type="AlphaFoldDB" id="A0A6A6EG94"/>
<dbReference type="InterPro" id="IPR006086">
    <property type="entry name" value="XPG-I_dom"/>
</dbReference>
<dbReference type="PANTHER" id="PTHR11081:SF62">
    <property type="entry name" value="XPG-I DOMAIN-CONTAINING PROTEIN"/>
    <property type="match status" value="1"/>
</dbReference>
<dbReference type="EMBL" id="ML994622">
    <property type="protein sequence ID" value="KAF2188896.1"/>
    <property type="molecule type" value="Genomic_DNA"/>
</dbReference>
<dbReference type="SMART" id="SM00484">
    <property type="entry name" value="XPGI"/>
    <property type="match status" value="1"/>
</dbReference>
<accession>A0A6A6EG94</accession>
<dbReference type="GO" id="GO:0017108">
    <property type="term" value="F:5'-flap endonuclease activity"/>
    <property type="evidence" value="ECO:0007669"/>
    <property type="project" value="TreeGrafter"/>
</dbReference>
<evidence type="ECO:0000313" key="3">
    <source>
        <dbReference type="EMBL" id="KAF2188896.1"/>
    </source>
</evidence>
<evidence type="ECO:0000313" key="4">
    <source>
        <dbReference type="Proteomes" id="UP000800200"/>
    </source>
</evidence>
<sequence>MGIPELWKFIEPQEEVVAIAKLSQDHYQTHGRPLRIAIDEASWRFNNLSQAQVYAIRERSTEPAFQGIEKQIFYRICRLLLLNIDLLFIFDGPKRPWKRGRHGSGKVDYEKIKLLKETLRCLKIPYHQAPGEAEAECARLQVLGIVDAVWSDDSDTLMFGCDFFIRDCRLAKEKGNNDKSRENTKKSRKIIKVIRGQDIRKEHGFDREGLVLFAMLCGGDYDTKGLSKCGPATAKRAIQAGLGRSLCRCQTRTDCEDWREELLSFFQSSGTDRGIHVPFDFPDIKTLNKYNHPTVSTDEQLRNLHLLKDGWRPPIDELKLLELTSSRFNIWGKLYLNWIGPILLLRSFVARDRASPRENKHDIKFTKLRVNKNDTEPTPAPLERKLTFSPFGVTSLKEKDFHRSEREGYWTGAKDQPFDRYHRVECEFPEIWLQKTLPLDILIPPPAEPEKTGQKRKRKETGDEDSADHNAVQTAPKRKRKSKANDPSHSDAASAKRTPTASKASRTTKDSAARAGGPVVLEVLEDSDEENGSPMKNLPLPIRKPLEPIRSEKLGSPASTSPSTGRSRTRLPQMEIVDLCSDVESEDDDEEEQLNRAIQPSLQKQGTPKGRIKAPSRDPMAWEEWEEDPDNLFIPPSPKILIGTSSTIPFKAPVVPTPTIQHSPSSTSARKKSTTKQIPSRSQNWSFSPIQPPSASTRKTTSPVAQASLHPEPLQDPLPLNPTDVDPTDAAGIRAARLRHFEIRVKKAERGGDDSPQGSIHVASTAAPRISTPKTGESMDKVESTKQVQVECIDLTDL</sequence>
<proteinExistence type="predicted"/>
<feature type="compositionally biased region" description="Acidic residues" evidence="1">
    <location>
        <begin position="581"/>
        <end position="592"/>
    </location>
</feature>
<dbReference type="PANTHER" id="PTHR11081">
    <property type="entry name" value="FLAP ENDONUCLEASE FAMILY MEMBER"/>
    <property type="match status" value="1"/>
</dbReference>
<dbReference type="CDD" id="cd09870">
    <property type="entry name" value="PIN_YEN1"/>
    <property type="match status" value="1"/>
</dbReference>
<dbReference type="Pfam" id="PF00867">
    <property type="entry name" value="XPG_I"/>
    <property type="match status" value="1"/>
</dbReference>
<dbReference type="InterPro" id="IPR036279">
    <property type="entry name" value="5-3_exonuclease_C_sf"/>
</dbReference>
<feature type="region of interest" description="Disordered" evidence="1">
    <location>
        <begin position="653"/>
        <end position="728"/>
    </location>
</feature>
<dbReference type="Gene3D" id="3.40.50.1010">
    <property type="entry name" value="5'-nuclease"/>
    <property type="match status" value="2"/>
</dbReference>
<dbReference type="Gene3D" id="1.10.150.20">
    <property type="entry name" value="5' to 3' exonuclease, C-terminal subdomain"/>
    <property type="match status" value="1"/>
</dbReference>
<dbReference type="InterPro" id="IPR029060">
    <property type="entry name" value="PIN-like_dom_sf"/>
</dbReference>
<gene>
    <name evidence="3" type="ORF">K469DRAFT_748132</name>
</gene>
<feature type="compositionally biased region" description="Low complexity" evidence="1">
    <location>
        <begin position="554"/>
        <end position="580"/>
    </location>
</feature>
<reference evidence="3" key="1">
    <citation type="journal article" date="2020" name="Stud. Mycol.">
        <title>101 Dothideomycetes genomes: a test case for predicting lifestyles and emergence of pathogens.</title>
        <authorList>
            <person name="Haridas S."/>
            <person name="Albert R."/>
            <person name="Binder M."/>
            <person name="Bloem J."/>
            <person name="Labutti K."/>
            <person name="Salamov A."/>
            <person name="Andreopoulos B."/>
            <person name="Baker S."/>
            <person name="Barry K."/>
            <person name="Bills G."/>
            <person name="Bluhm B."/>
            <person name="Cannon C."/>
            <person name="Castanera R."/>
            <person name="Culley D."/>
            <person name="Daum C."/>
            <person name="Ezra D."/>
            <person name="Gonzalez J."/>
            <person name="Henrissat B."/>
            <person name="Kuo A."/>
            <person name="Liang C."/>
            <person name="Lipzen A."/>
            <person name="Lutzoni F."/>
            <person name="Magnuson J."/>
            <person name="Mondo S."/>
            <person name="Nolan M."/>
            <person name="Ohm R."/>
            <person name="Pangilinan J."/>
            <person name="Park H.-J."/>
            <person name="Ramirez L."/>
            <person name="Alfaro M."/>
            <person name="Sun H."/>
            <person name="Tritt A."/>
            <person name="Yoshinaga Y."/>
            <person name="Zwiers L.-H."/>
            <person name="Turgeon B."/>
            <person name="Goodwin S."/>
            <person name="Spatafora J."/>
            <person name="Crous P."/>
            <person name="Grigoriev I."/>
        </authorList>
    </citation>
    <scope>NUCLEOTIDE SEQUENCE</scope>
    <source>
        <strain evidence="3">CBS 207.26</strain>
    </source>
</reference>
<dbReference type="GO" id="GO:0006281">
    <property type="term" value="P:DNA repair"/>
    <property type="evidence" value="ECO:0007669"/>
    <property type="project" value="UniProtKB-ARBA"/>
</dbReference>
<name>A0A6A6EG94_9PEZI</name>
<protein>
    <recommendedName>
        <fullName evidence="2">XPG-I domain-containing protein</fullName>
    </recommendedName>
</protein>
<dbReference type="InterPro" id="IPR006084">
    <property type="entry name" value="XPG/Rad2"/>
</dbReference>
<organism evidence="3 4">
    <name type="scientific">Zopfia rhizophila CBS 207.26</name>
    <dbReference type="NCBI Taxonomy" id="1314779"/>
    <lineage>
        <taxon>Eukaryota</taxon>
        <taxon>Fungi</taxon>
        <taxon>Dikarya</taxon>
        <taxon>Ascomycota</taxon>
        <taxon>Pezizomycotina</taxon>
        <taxon>Dothideomycetes</taxon>
        <taxon>Dothideomycetes incertae sedis</taxon>
        <taxon>Zopfiaceae</taxon>
        <taxon>Zopfia</taxon>
    </lineage>
</organism>
<evidence type="ECO:0000259" key="2">
    <source>
        <dbReference type="SMART" id="SM00484"/>
    </source>
</evidence>
<feature type="region of interest" description="Disordered" evidence="1">
    <location>
        <begin position="442"/>
        <end position="619"/>
    </location>
</feature>